<comment type="similarity">
    <text evidence="2">Belongs to the SUA5 family.</text>
</comment>
<keyword evidence="8" id="KW-0547">Nucleotide-binding</keyword>
<dbReference type="GO" id="GO:0061710">
    <property type="term" value="F:L-threonylcarbamoyladenylate synthase"/>
    <property type="evidence" value="ECO:0007669"/>
    <property type="project" value="UniProtKB-EC"/>
</dbReference>
<dbReference type="InterPro" id="IPR017945">
    <property type="entry name" value="DHBP_synth_RibB-like_a/b_dom"/>
</dbReference>
<dbReference type="EC" id="2.7.7.87" evidence="3"/>
<dbReference type="GO" id="GO:0005524">
    <property type="term" value="F:ATP binding"/>
    <property type="evidence" value="ECO:0007669"/>
    <property type="project" value="UniProtKB-KW"/>
</dbReference>
<evidence type="ECO:0000256" key="4">
    <source>
        <dbReference type="ARBA" id="ARBA00022490"/>
    </source>
</evidence>
<evidence type="ECO:0000313" key="13">
    <source>
        <dbReference type="EMBL" id="MCG4691396.1"/>
    </source>
</evidence>
<keyword evidence="6" id="KW-0819">tRNA processing</keyword>
<keyword evidence="7" id="KW-0548">Nucleotidyltransferase</keyword>
<feature type="non-terminal residue" evidence="13">
    <location>
        <position position="1"/>
    </location>
</feature>
<dbReference type="InterPro" id="IPR050156">
    <property type="entry name" value="TC-AMP_synthase_SUA5"/>
</dbReference>
<evidence type="ECO:0000313" key="14">
    <source>
        <dbReference type="Proteomes" id="UP001200843"/>
    </source>
</evidence>
<dbReference type="SUPFAM" id="SSF55821">
    <property type="entry name" value="YrdC/RibB"/>
    <property type="match status" value="1"/>
</dbReference>
<keyword evidence="4" id="KW-0963">Cytoplasm</keyword>
<evidence type="ECO:0000256" key="11">
    <source>
        <dbReference type="ARBA" id="ARBA00048366"/>
    </source>
</evidence>
<reference evidence="13" key="1">
    <citation type="submission" date="2022-01" db="EMBL/GenBank/DDBJ databases">
        <title>Collection of gut derived symbiotic bacterial strains cultured from healthy donors.</title>
        <authorList>
            <person name="Lin H."/>
            <person name="Kohout C."/>
            <person name="Waligurski E."/>
            <person name="Pamer E.G."/>
        </authorList>
    </citation>
    <scope>NUCLEOTIDE SEQUENCE</scope>
    <source>
        <strain evidence="13">DFI.6.72</strain>
    </source>
</reference>
<accession>A0AAW5BP39</accession>
<dbReference type="PROSITE" id="PS51163">
    <property type="entry name" value="YRDC"/>
    <property type="match status" value="1"/>
</dbReference>
<keyword evidence="5" id="KW-0808">Transferase</keyword>
<dbReference type="GO" id="GO:0005737">
    <property type="term" value="C:cytoplasm"/>
    <property type="evidence" value="ECO:0007669"/>
    <property type="project" value="UniProtKB-SubCell"/>
</dbReference>
<feature type="domain" description="YrdC-like" evidence="12">
    <location>
        <begin position="1"/>
        <end position="71"/>
    </location>
</feature>
<evidence type="ECO:0000256" key="3">
    <source>
        <dbReference type="ARBA" id="ARBA00012584"/>
    </source>
</evidence>
<dbReference type="GO" id="GO:0003725">
    <property type="term" value="F:double-stranded RNA binding"/>
    <property type="evidence" value="ECO:0007669"/>
    <property type="project" value="InterPro"/>
</dbReference>
<protein>
    <recommendedName>
        <fullName evidence="10">L-threonylcarbamoyladenylate synthase</fullName>
        <ecNumber evidence="3">2.7.7.87</ecNumber>
    </recommendedName>
    <alternativeName>
        <fullName evidence="10">L-threonylcarbamoyladenylate synthase</fullName>
    </alternativeName>
</protein>
<evidence type="ECO:0000256" key="2">
    <source>
        <dbReference type="ARBA" id="ARBA00007663"/>
    </source>
</evidence>
<comment type="caution">
    <text evidence="13">The sequence shown here is derived from an EMBL/GenBank/DDBJ whole genome shotgun (WGS) entry which is preliminary data.</text>
</comment>
<sequence>YGLGANALDEDAVKKIYEAKGRPSDNPLIVHICEKDEINKLATDINEKAKILMNEFWPGPLTMIFKKKEIV</sequence>
<evidence type="ECO:0000256" key="1">
    <source>
        <dbReference type="ARBA" id="ARBA00004496"/>
    </source>
</evidence>
<dbReference type="PANTHER" id="PTHR17490:SF16">
    <property type="entry name" value="THREONYLCARBAMOYL-AMP SYNTHASE"/>
    <property type="match status" value="1"/>
</dbReference>
<name>A0AAW5BP39_PHOVU</name>
<evidence type="ECO:0000259" key="12">
    <source>
        <dbReference type="PROSITE" id="PS51163"/>
    </source>
</evidence>
<evidence type="ECO:0000256" key="8">
    <source>
        <dbReference type="ARBA" id="ARBA00022741"/>
    </source>
</evidence>
<dbReference type="PANTHER" id="PTHR17490">
    <property type="entry name" value="SUA5"/>
    <property type="match status" value="1"/>
</dbReference>
<keyword evidence="9" id="KW-0067">ATP-binding</keyword>
<dbReference type="AlphaFoldDB" id="A0AAW5BP39"/>
<dbReference type="Gene3D" id="3.90.870.10">
    <property type="entry name" value="DHBP synthase"/>
    <property type="match status" value="1"/>
</dbReference>
<proteinExistence type="inferred from homology"/>
<gene>
    <name evidence="13" type="ORF">L0N01_22745</name>
</gene>
<feature type="non-terminal residue" evidence="13">
    <location>
        <position position="71"/>
    </location>
</feature>
<dbReference type="GO" id="GO:0000049">
    <property type="term" value="F:tRNA binding"/>
    <property type="evidence" value="ECO:0007669"/>
    <property type="project" value="TreeGrafter"/>
</dbReference>
<dbReference type="RefSeq" id="WP_238077313.1">
    <property type="nucleotide sequence ID" value="NZ_JAKNGO010000291.1"/>
</dbReference>
<organism evidence="13 14">
    <name type="scientific">Phocaeicola vulgatus</name>
    <name type="common">Bacteroides vulgatus</name>
    <dbReference type="NCBI Taxonomy" id="821"/>
    <lineage>
        <taxon>Bacteria</taxon>
        <taxon>Pseudomonadati</taxon>
        <taxon>Bacteroidota</taxon>
        <taxon>Bacteroidia</taxon>
        <taxon>Bacteroidales</taxon>
        <taxon>Bacteroidaceae</taxon>
        <taxon>Phocaeicola</taxon>
    </lineage>
</organism>
<evidence type="ECO:0000256" key="7">
    <source>
        <dbReference type="ARBA" id="ARBA00022695"/>
    </source>
</evidence>
<dbReference type="Proteomes" id="UP001200843">
    <property type="component" value="Unassembled WGS sequence"/>
</dbReference>
<dbReference type="Pfam" id="PF01300">
    <property type="entry name" value="Sua5_yciO_yrdC"/>
    <property type="match status" value="1"/>
</dbReference>
<comment type="subcellular location">
    <subcellularLocation>
        <location evidence="1">Cytoplasm</location>
    </subcellularLocation>
</comment>
<dbReference type="GO" id="GO:0008033">
    <property type="term" value="P:tRNA processing"/>
    <property type="evidence" value="ECO:0007669"/>
    <property type="project" value="UniProtKB-KW"/>
</dbReference>
<evidence type="ECO:0000256" key="5">
    <source>
        <dbReference type="ARBA" id="ARBA00022679"/>
    </source>
</evidence>
<comment type="catalytic activity">
    <reaction evidence="11">
        <text>L-threonine + hydrogencarbonate + ATP = L-threonylcarbamoyladenylate + diphosphate + H2O</text>
        <dbReference type="Rhea" id="RHEA:36407"/>
        <dbReference type="ChEBI" id="CHEBI:15377"/>
        <dbReference type="ChEBI" id="CHEBI:17544"/>
        <dbReference type="ChEBI" id="CHEBI:30616"/>
        <dbReference type="ChEBI" id="CHEBI:33019"/>
        <dbReference type="ChEBI" id="CHEBI:57926"/>
        <dbReference type="ChEBI" id="CHEBI:73682"/>
        <dbReference type="EC" id="2.7.7.87"/>
    </reaction>
</comment>
<evidence type="ECO:0000256" key="9">
    <source>
        <dbReference type="ARBA" id="ARBA00022840"/>
    </source>
</evidence>
<dbReference type="GO" id="GO:0006450">
    <property type="term" value="P:regulation of translational fidelity"/>
    <property type="evidence" value="ECO:0007669"/>
    <property type="project" value="TreeGrafter"/>
</dbReference>
<dbReference type="EMBL" id="JAKNGO010000291">
    <property type="protein sequence ID" value="MCG4691396.1"/>
    <property type="molecule type" value="Genomic_DNA"/>
</dbReference>
<evidence type="ECO:0000256" key="6">
    <source>
        <dbReference type="ARBA" id="ARBA00022694"/>
    </source>
</evidence>
<evidence type="ECO:0000256" key="10">
    <source>
        <dbReference type="ARBA" id="ARBA00029774"/>
    </source>
</evidence>
<dbReference type="InterPro" id="IPR006070">
    <property type="entry name" value="Sua5-like_dom"/>
</dbReference>